<dbReference type="eggNOG" id="ENOG502Z7NN">
    <property type="taxonomic scope" value="Bacteria"/>
</dbReference>
<keyword evidence="1" id="KW-0472">Membrane</keyword>
<dbReference type="KEGG" id="mgm:Mmc1_3684"/>
<feature type="transmembrane region" description="Helical" evidence="1">
    <location>
        <begin position="193"/>
        <end position="213"/>
    </location>
</feature>
<dbReference type="EMBL" id="CP000471">
    <property type="protein sequence ID" value="ABK46169.1"/>
    <property type="molecule type" value="Genomic_DNA"/>
</dbReference>
<feature type="transmembrane region" description="Helical" evidence="1">
    <location>
        <begin position="20"/>
        <end position="38"/>
    </location>
</feature>
<feature type="transmembrane region" description="Helical" evidence="1">
    <location>
        <begin position="83"/>
        <end position="109"/>
    </location>
</feature>
<organism evidence="2 3">
    <name type="scientific">Magnetococcus marinus (strain ATCC BAA-1437 / JCM 17883 / MC-1)</name>
    <dbReference type="NCBI Taxonomy" id="156889"/>
    <lineage>
        <taxon>Bacteria</taxon>
        <taxon>Pseudomonadati</taxon>
        <taxon>Pseudomonadota</taxon>
        <taxon>Magnetococcia</taxon>
        <taxon>Magnetococcales</taxon>
        <taxon>Magnetococcaceae</taxon>
        <taxon>Magnetococcus</taxon>
    </lineage>
</organism>
<evidence type="ECO:0008006" key="4">
    <source>
        <dbReference type="Google" id="ProtNLM"/>
    </source>
</evidence>
<evidence type="ECO:0000313" key="2">
    <source>
        <dbReference type="EMBL" id="ABK46169.1"/>
    </source>
</evidence>
<reference evidence="3" key="1">
    <citation type="journal article" date="2009" name="Appl. Environ. Microbiol.">
        <title>Complete genome sequence of the chemolithoautotrophic marine magnetotactic coccus strain MC-1.</title>
        <authorList>
            <person name="Schubbe S."/>
            <person name="Williams T.J."/>
            <person name="Xie G."/>
            <person name="Kiss H.E."/>
            <person name="Brettin T.S."/>
            <person name="Martinez D."/>
            <person name="Ross C.A."/>
            <person name="Schuler D."/>
            <person name="Cox B.L."/>
            <person name="Nealson K.H."/>
            <person name="Bazylinski D.A."/>
        </authorList>
    </citation>
    <scope>NUCLEOTIDE SEQUENCE [LARGE SCALE GENOMIC DNA]</scope>
    <source>
        <strain evidence="3">ATCC BAA-1437 / JCM 17883 / MC-1</strain>
    </source>
</reference>
<feature type="transmembrane region" description="Helical" evidence="1">
    <location>
        <begin position="225"/>
        <end position="247"/>
    </location>
</feature>
<dbReference type="AlphaFoldDB" id="A0LDX6"/>
<protein>
    <recommendedName>
        <fullName evidence="4">DUF1538 domain-containing protein</fullName>
    </recommendedName>
</protein>
<name>A0LDX6_MAGMM</name>
<dbReference type="InterPro" id="IPR011435">
    <property type="entry name" value="UmpAB"/>
</dbReference>
<dbReference type="Proteomes" id="UP000002586">
    <property type="component" value="Chromosome"/>
</dbReference>
<feature type="transmembrane region" description="Helical" evidence="1">
    <location>
        <begin position="44"/>
        <end position="62"/>
    </location>
</feature>
<proteinExistence type="predicted"/>
<dbReference type="OrthoDB" id="9781614at2"/>
<reference evidence="2 3" key="2">
    <citation type="journal article" date="2012" name="Int. J. Syst. Evol. Microbiol.">
        <title>Magnetococcus marinus gen. nov., sp. nov., a marine, magnetotactic bacterium that represents a novel lineage (Magnetococcaceae fam. nov.; Magnetococcales ord. nov.) at the base of the Alphaproteobacteria.</title>
        <authorList>
            <person name="Bazylinski D.A."/>
            <person name="Williams T.J."/>
            <person name="Lefevre C.T."/>
            <person name="Berg R.J."/>
            <person name="Zhang C.L."/>
            <person name="Bowser S.S."/>
            <person name="Dean A.J."/>
            <person name="Beveridge T.J."/>
        </authorList>
    </citation>
    <scope>NUCLEOTIDE SEQUENCE [LARGE SCALE GENOMIC DNA]</scope>
    <source>
        <strain evidence="3">ATCC BAA-1437 / JCM 17883 / MC-1</strain>
    </source>
</reference>
<evidence type="ECO:0000256" key="1">
    <source>
        <dbReference type="SAM" id="Phobius"/>
    </source>
</evidence>
<feature type="transmembrane region" description="Helical" evidence="1">
    <location>
        <begin position="133"/>
        <end position="155"/>
    </location>
</feature>
<sequence>MSRSWFVPLLWLKDAARDLLPIVLVIAFFQGVVLHKPLPNPGDMLTGLIMVLLGLTFFVRGLEMGLFPIGESMAHNLAYKGNAFWLILFAFLLGFATTVAEPALIAVAAEAADVAATGGAIENSPTSMTRYAWGLRLSVALSVGFAIVLGVVRIIKGWPLHYLIIAGYMLVVAMTFIAPEAIIGIAFDSGGVTTSTVTVPLVTALGVGLASVIHGRNPMIDGFGLIAFASLLPILFVMLYGTIVMGVG</sequence>
<keyword evidence="3" id="KW-1185">Reference proteome</keyword>
<accession>A0LDX6</accession>
<keyword evidence="1" id="KW-0812">Transmembrane</keyword>
<feature type="transmembrane region" description="Helical" evidence="1">
    <location>
        <begin position="162"/>
        <end position="187"/>
    </location>
</feature>
<evidence type="ECO:0000313" key="3">
    <source>
        <dbReference type="Proteomes" id="UP000002586"/>
    </source>
</evidence>
<gene>
    <name evidence="2" type="ordered locus">Mmc1_3684</name>
</gene>
<dbReference type="STRING" id="156889.Mmc1_3684"/>
<dbReference type="RefSeq" id="WP_011715222.1">
    <property type="nucleotide sequence ID" value="NC_008576.1"/>
</dbReference>
<keyword evidence="1" id="KW-1133">Transmembrane helix</keyword>
<dbReference type="HOGENOM" id="CLU_026769_0_1_5"/>
<dbReference type="Pfam" id="PF07556">
    <property type="entry name" value="DUF1538"/>
    <property type="match status" value="1"/>
</dbReference>